<evidence type="ECO:0000313" key="5">
    <source>
        <dbReference type="Proteomes" id="UP001224433"/>
    </source>
</evidence>
<dbReference type="InterPro" id="IPR053150">
    <property type="entry name" value="Teicoplanin_resist-assoc"/>
</dbReference>
<evidence type="ECO:0000256" key="2">
    <source>
        <dbReference type="SAM" id="Phobius"/>
    </source>
</evidence>
<protein>
    <submittedName>
        <fullName evidence="4">VanZ family protein</fullName>
    </submittedName>
</protein>
<proteinExistence type="predicted"/>
<name>A0ABY9JP54_9ACTN</name>
<keyword evidence="2" id="KW-0812">Transmembrane</keyword>
<dbReference type="EMBL" id="CP120983">
    <property type="protein sequence ID" value="WLQ68486.1"/>
    <property type="molecule type" value="Genomic_DNA"/>
</dbReference>
<feature type="compositionally biased region" description="Basic and acidic residues" evidence="1">
    <location>
        <begin position="267"/>
        <end position="278"/>
    </location>
</feature>
<evidence type="ECO:0000259" key="3">
    <source>
        <dbReference type="Pfam" id="PF04892"/>
    </source>
</evidence>
<feature type="compositionally biased region" description="Low complexity" evidence="1">
    <location>
        <begin position="245"/>
        <end position="260"/>
    </location>
</feature>
<keyword evidence="2" id="KW-0472">Membrane</keyword>
<gene>
    <name evidence="4" type="ORF">P8A20_35170</name>
</gene>
<dbReference type="InterPro" id="IPR006976">
    <property type="entry name" value="VanZ-like"/>
</dbReference>
<dbReference type="Pfam" id="PF04892">
    <property type="entry name" value="VanZ"/>
    <property type="match status" value="1"/>
</dbReference>
<sequence length="291" mass="30373">MTAEADRSARRRSLGRLLLRAAVLAAAFVALVAFSVVLAKVTLTPSPASEDIVTSNLRPGRSLRQYAEDYTFLAACKQAGGNLLLGAPFGILLPILVPRRLRMIRMTVLTVLVISVVELVQGALVAGRAFDVDDVILNTAGALLGYALLGRRLSHHYHALSDEQPAVETARTTPRPSAGSEPGSSDKVKPDPRPKSGTATKTGTKAKPVTRVKAGTEAKAGTKAKPGTKPKAAGASKDGDRTGSKAKPAAEPAARLSASAQVARGRALLDRWRSRREGPGGGAPGARRRGA</sequence>
<evidence type="ECO:0000313" key="4">
    <source>
        <dbReference type="EMBL" id="WLQ68486.1"/>
    </source>
</evidence>
<keyword evidence="5" id="KW-1185">Reference proteome</keyword>
<feature type="compositionally biased region" description="Basic and acidic residues" evidence="1">
    <location>
        <begin position="184"/>
        <end position="194"/>
    </location>
</feature>
<keyword evidence="2" id="KW-1133">Transmembrane helix</keyword>
<feature type="transmembrane region" description="Helical" evidence="2">
    <location>
        <begin position="79"/>
        <end position="97"/>
    </location>
</feature>
<reference evidence="4 5" key="1">
    <citation type="submission" date="2023-03" db="EMBL/GenBank/DDBJ databases">
        <title>Isolation and description of six Streptomyces strains from soil environments, able to metabolize different microbial glucans.</title>
        <authorList>
            <person name="Widen T."/>
            <person name="Larsbrink J."/>
        </authorList>
    </citation>
    <scope>NUCLEOTIDE SEQUENCE [LARGE SCALE GENOMIC DNA]</scope>
    <source>
        <strain evidence="4 5">Alt3</strain>
    </source>
</reference>
<feature type="region of interest" description="Disordered" evidence="1">
    <location>
        <begin position="163"/>
        <end position="291"/>
    </location>
</feature>
<organism evidence="4 5">
    <name type="scientific">Streptomyces glycanivorans</name>
    <dbReference type="NCBI Taxonomy" id="3033808"/>
    <lineage>
        <taxon>Bacteria</taxon>
        <taxon>Bacillati</taxon>
        <taxon>Actinomycetota</taxon>
        <taxon>Actinomycetes</taxon>
        <taxon>Kitasatosporales</taxon>
        <taxon>Streptomycetaceae</taxon>
        <taxon>Streptomyces</taxon>
    </lineage>
</organism>
<feature type="transmembrane region" description="Helical" evidence="2">
    <location>
        <begin position="17"/>
        <end position="39"/>
    </location>
</feature>
<dbReference type="RefSeq" id="WP_147960582.1">
    <property type="nucleotide sequence ID" value="NZ_CP120983.1"/>
</dbReference>
<dbReference type="PANTHER" id="PTHR36834:SF1">
    <property type="entry name" value="INTEGRAL MEMBRANE PROTEIN"/>
    <property type="match status" value="1"/>
</dbReference>
<accession>A0ABY9JP54</accession>
<feature type="domain" description="VanZ-like" evidence="3">
    <location>
        <begin position="32"/>
        <end position="149"/>
    </location>
</feature>
<evidence type="ECO:0000256" key="1">
    <source>
        <dbReference type="SAM" id="MobiDB-lite"/>
    </source>
</evidence>
<dbReference type="PANTHER" id="PTHR36834">
    <property type="entry name" value="MEMBRANE PROTEIN-RELATED"/>
    <property type="match status" value="1"/>
</dbReference>
<feature type="transmembrane region" description="Helical" evidence="2">
    <location>
        <begin position="109"/>
        <end position="129"/>
    </location>
</feature>
<dbReference type="Proteomes" id="UP001224433">
    <property type="component" value="Chromosome"/>
</dbReference>
<feature type="compositionally biased region" description="Low complexity" evidence="1">
    <location>
        <begin position="195"/>
        <end position="236"/>
    </location>
</feature>